<reference evidence="3 4" key="1">
    <citation type="journal article" date="2018" name="Nat. Ecol. Evol.">
        <title>Pezizomycetes genomes reveal the molecular basis of ectomycorrhizal truffle lifestyle.</title>
        <authorList>
            <person name="Murat C."/>
            <person name="Payen T."/>
            <person name="Noel B."/>
            <person name="Kuo A."/>
            <person name="Morin E."/>
            <person name="Chen J."/>
            <person name="Kohler A."/>
            <person name="Krizsan K."/>
            <person name="Balestrini R."/>
            <person name="Da Silva C."/>
            <person name="Montanini B."/>
            <person name="Hainaut M."/>
            <person name="Levati E."/>
            <person name="Barry K.W."/>
            <person name="Belfiori B."/>
            <person name="Cichocki N."/>
            <person name="Clum A."/>
            <person name="Dockter R.B."/>
            <person name="Fauchery L."/>
            <person name="Guy J."/>
            <person name="Iotti M."/>
            <person name="Le Tacon F."/>
            <person name="Lindquist E.A."/>
            <person name="Lipzen A."/>
            <person name="Malagnac F."/>
            <person name="Mello A."/>
            <person name="Molinier V."/>
            <person name="Miyauchi S."/>
            <person name="Poulain J."/>
            <person name="Riccioni C."/>
            <person name="Rubini A."/>
            <person name="Sitrit Y."/>
            <person name="Splivallo R."/>
            <person name="Traeger S."/>
            <person name="Wang M."/>
            <person name="Zifcakova L."/>
            <person name="Wipf D."/>
            <person name="Zambonelli A."/>
            <person name="Paolocci F."/>
            <person name="Nowrousian M."/>
            <person name="Ottonello S."/>
            <person name="Baldrian P."/>
            <person name="Spatafora J.W."/>
            <person name="Henrissat B."/>
            <person name="Nagy L.G."/>
            <person name="Aury J.M."/>
            <person name="Wincker P."/>
            <person name="Grigoriev I.V."/>
            <person name="Bonfante P."/>
            <person name="Martin F.M."/>
        </authorList>
    </citation>
    <scope>NUCLEOTIDE SEQUENCE [LARGE SCALE GENOMIC DNA]</scope>
    <source>
        <strain evidence="3 4">ATCC MYA-4762</strain>
    </source>
</reference>
<dbReference type="Proteomes" id="UP000267821">
    <property type="component" value="Unassembled WGS sequence"/>
</dbReference>
<evidence type="ECO:0000313" key="3">
    <source>
        <dbReference type="EMBL" id="RPB19982.1"/>
    </source>
</evidence>
<keyword evidence="2" id="KW-1133">Transmembrane helix</keyword>
<dbReference type="AlphaFoldDB" id="A0A3N4LEW0"/>
<keyword evidence="4" id="KW-1185">Reference proteome</keyword>
<dbReference type="InParanoid" id="A0A3N4LEW0"/>
<keyword evidence="2" id="KW-0812">Transmembrane</keyword>
<proteinExistence type="predicted"/>
<keyword evidence="2" id="KW-0472">Membrane</keyword>
<dbReference type="EMBL" id="ML121580">
    <property type="protein sequence ID" value="RPB19982.1"/>
    <property type="molecule type" value="Genomic_DNA"/>
</dbReference>
<feature type="transmembrane region" description="Helical" evidence="2">
    <location>
        <begin position="548"/>
        <end position="570"/>
    </location>
</feature>
<feature type="compositionally biased region" description="Basic and acidic residues" evidence="1">
    <location>
        <begin position="123"/>
        <end position="134"/>
    </location>
</feature>
<feature type="compositionally biased region" description="Pro residues" evidence="1">
    <location>
        <begin position="136"/>
        <end position="152"/>
    </location>
</feature>
<feature type="compositionally biased region" description="Polar residues" evidence="1">
    <location>
        <begin position="168"/>
        <end position="178"/>
    </location>
</feature>
<name>A0A3N4LEW0_9PEZI</name>
<evidence type="ECO:0000256" key="1">
    <source>
        <dbReference type="SAM" id="MobiDB-lite"/>
    </source>
</evidence>
<dbReference type="OrthoDB" id="5428890at2759"/>
<sequence>MADNWASLAITLPREEDMHAVSRRECQWVLDNQTRLRLIDCTLPGLRNLTEVKKLEIATGYCKYLEYCLVENFEWERRKLKDAEQLQQRSQIEAEGGIKIAEEIAKAGDTEQTSEKGQCAGRVIERDEDTKGKALDPPPAPVSPRPPPPIPQRPTGTPQVHQPVGGESSATRVATFNANGIPLPQSGNPSLDTVCTDASIHKGSNGAPVDEIQASQASLVQNKEASEKGNSIVSASDSHVNAVPKRDIYGSLDGYIAAFLDVVNFFSRVFQEQYSTSISEFSEANPDFQVAFVFRMLSVWLCLQCFGKPTFISFALEPTLNLIDLAGTLPRPIDFTDSAEPLSEHRLHTFSAAFAGAGLISLGGIELVRTWDIGCHLYFNRANLKLYIFATAGFCYSQNHGTEDFYPTRIASWRSPRKGLTETPSITGIPVKYTQEVSRTIHLLFDNNPQSRKVFREFQKEFDDLRTLIPPMRLRSRQLGAIWTEEGKHSIVTMQRNAPIRALVTKGYHLEDFPYFAERLLVLEQYLNEVKPSSLRQLLQDSRDQMQYYTFIVAFVVFVLTILGLILSILQTVASFMQVSLALKQSSG</sequence>
<feature type="region of interest" description="Disordered" evidence="1">
    <location>
        <begin position="105"/>
        <end position="199"/>
    </location>
</feature>
<organism evidence="3 4">
    <name type="scientific">Terfezia boudieri ATCC MYA-4762</name>
    <dbReference type="NCBI Taxonomy" id="1051890"/>
    <lineage>
        <taxon>Eukaryota</taxon>
        <taxon>Fungi</taxon>
        <taxon>Dikarya</taxon>
        <taxon>Ascomycota</taxon>
        <taxon>Pezizomycotina</taxon>
        <taxon>Pezizomycetes</taxon>
        <taxon>Pezizales</taxon>
        <taxon>Pezizaceae</taxon>
        <taxon>Terfezia</taxon>
    </lineage>
</organism>
<evidence type="ECO:0000256" key="2">
    <source>
        <dbReference type="SAM" id="Phobius"/>
    </source>
</evidence>
<evidence type="ECO:0000313" key="4">
    <source>
        <dbReference type="Proteomes" id="UP000267821"/>
    </source>
</evidence>
<gene>
    <name evidence="3" type="ORF">L211DRAFT_852771</name>
</gene>
<accession>A0A3N4LEW0</accession>
<protein>
    <submittedName>
        <fullName evidence="3">Uncharacterized protein</fullName>
    </submittedName>
</protein>